<evidence type="ECO:0000313" key="3">
    <source>
        <dbReference type="EMBL" id="EOA89067.1"/>
    </source>
</evidence>
<accession>R0KMA8</accession>
<feature type="domain" description="Ecp2 effector protein-like" evidence="2">
    <location>
        <begin position="35"/>
        <end position="126"/>
    </location>
</feature>
<feature type="chain" id="PRO_5004354278" description="Ecp2 effector protein-like domain-containing protein" evidence="1">
    <location>
        <begin position="19"/>
        <end position="138"/>
    </location>
</feature>
<reference evidence="3 4" key="2">
    <citation type="journal article" date="2013" name="PLoS Genet.">
        <title>Comparative genome structure, secondary metabolite, and effector coding capacity across Cochliobolus pathogens.</title>
        <authorList>
            <person name="Condon B.J."/>
            <person name="Leng Y."/>
            <person name="Wu D."/>
            <person name="Bushley K.E."/>
            <person name="Ohm R.A."/>
            <person name="Otillar R."/>
            <person name="Martin J."/>
            <person name="Schackwitz W."/>
            <person name="Grimwood J."/>
            <person name="MohdZainudin N."/>
            <person name="Xue C."/>
            <person name="Wang R."/>
            <person name="Manning V.A."/>
            <person name="Dhillon B."/>
            <person name="Tu Z.J."/>
            <person name="Steffenson B.J."/>
            <person name="Salamov A."/>
            <person name="Sun H."/>
            <person name="Lowry S."/>
            <person name="LaButti K."/>
            <person name="Han J."/>
            <person name="Copeland A."/>
            <person name="Lindquist E."/>
            <person name="Barry K."/>
            <person name="Schmutz J."/>
            <person name="Baker S.E."/>
            <person name="Ciuffetti L.M."/>
            <person name="Grigoriev I.V."/>
            <person name="Zhong S."/>
            <person name="Turgeon B.G."/>
        </authorList>
    </citation>
    <scope>NUCLEOTIDE SEQUENCE [LARGE SCALE GENOMIC DNA]</scope>
    <source>
        <strain evidence="4">28A</strain>
    </source>
</reference>
<protein>
    <recommendedName>
        <fullName evidence="2">Ecp2 effector protein-like domain-containing protein</fullName>
    </recommendedName>
</protein>
<organism evidence="3 4">
    <name type="scientific">Exserohilum turcicum (strain 28A)</name>
    <name type="common">Northern leaf blight fungus</name>
    <name type="synonym">Setosphaeria turcica</name>
    <dbReference type="NCBI Taxonomy" id="671987"/>
    <lineage>
        <taxon>Eukaryota</taxon>
        <taxon>Fungi</taxon>
        <taxon>Dikarya</taxon>
        <taxon>Ascomycota</taxon>
        <taxon>Pezizomycotina</taxon>
        <taxon>Dothideomycetes</taxon>
        <taxon>Pleosporomycetidae</taxon>
        <taxon>Pleosporales</taxon>
        <taxon>Pleosporineae</taxon>
        <taxon>Pleosporaceae</taxon>
        <taxon>Exserohilum</taxon>
    </lineage>
</organism>
<dbReference type="Pfam" id="PF14856">
    <property type="entry name" value="Hce2"/>
    <property type="match status" value="1"/>
</dbReference>
<dbReference type="AlphaFoldDB" id="R0KMA8"/>
<dbReference type="GeneID" id="19404346"/>
<dbReference type="Proteomes" id="UP000016935">
    <property type="component" value="Unassembled WGS sequence"/>
</dbReference>
<dbReference type="OrthoDB" id="73875at2759"/>
<sequence>MYLSTPIFLVSLAAIASAAPVSPATPSVLEKRANYCGDSTFDNASSSASPLIADCQTLSSNFANDGSWTFGQAHRTIGTYGTCAFSVVGEYEFTRVGNEDVRDLIRDSIAKFSWQGKVGAGGSMSCGGNRVWWGLYHA</sequence>
<dbReference type="STRING" id="671987.R0KMA8"/>
<evidence type="ECO:0000313" key="4">
    <source>
        <dbReference type="Proteomes" id="UP000016935"/>
    </source>
</evidence>
<dbReference type="RefSeq" id="XP_008023345.1">
    <property type="nucleotide sequence ID" value="XM_008025154.1"/>
</dbReference>
<dbReference type="eggNOG" id="ENOG502SU56">
    <property type="taxonomic scope" value="Eukaryota"/>
</dbReference>
<evidence type="ECO:0000256" key="1">
    <source>
        <dbReference type="SAM" id="SignalP"/>
    </source>
</evidence>
<proteinExistence type="predicted"/>
<dbReference type="InterPro" id="IPR029226">
    <property type="entry name" value="Ecp2-like"/>
</dbReference>
<reference evidence="3 4" key="1">
    <citation type="journal article" date="2012" name="PLoS Pathog.">
        <title>Diverse lifestyles and strategies of plant pathogenesis encoded in the genomes of eighteen Dothideomycetes fungi.</title>
        <authorList>
            <person name="Ohm R.A."/>
            <person name="Feau N."/>
            <person name="Henrissat B."/>
            <person name="Schoch C.L."/>
            <person name="Horwitz B.A."/>
            <person name="Barry K.W."/>
            <person name="Condon B.J."/>
            <person name="Copeland A.C."/>
            <person name="Dhillon B."/>
            <person name="Glaser F."/>
            <person name="Hesse C.N."/>
            <person name="Kosti I."/>
            <person name="LaButti K."/>
            <person name="Lindquist E.A."/>
            <person name="Lucas S."/>
            <person name="Salamov A.A."/>
            <person name="Bradshaw R.E."/>
            <person name="Ciuffetti L."/>
            <person name="Hamelin R.C."/>
            <person name="Kema G.H.J."/>
            <person name="Lawrence C."/>
            <person name="Scott J.A."/>
            <person name="Spatafora J.W."/>
            <person name="Turgeon B.G."/>
            <person name="de Wit P.J.G.M."/>
            <person name="Zhong S."/>
            <person name="Goodwin S.B."/>
            <person name="Grigoriev I.V."/>
        </authorList>
    </citation>
    <scope>NUCLEOTIDE SEQUENCE [LARGE SCALE GENOMIC DNA]</scope>
    <source>
        <strain evidence="4">28A</strain>
    </source>
</reference>
<dbReference type="HOGENOM" id="CLU_098696_1_0_1"/>
<keyword evidence="4" id="KW-1185">Reference proteome</keyword>
<gene>
    <name evidence="3" type="ORF">SETTUDRAFT_38372</name>
</gene>
<evidence type="ECO:0000259" key="2">
    <source>
        <dbReference type="Pfam" id="PF14856"/>
    </source>
</evidence>
<name>R0KMA8_EXST2</name>
<feature type="signal peptide" evidence="1">
    <location>
        <begin position="1"/>
        <end position="18"/>
    </location>
</feature>
<dbReference type="EMBL" id="KB908526">
    <property type="protein sequence ID" value="EOA89067.1"/>
    <property type="molecule type" value="Genomic_DNA"/>
</dbReference>
<keyword evidence="1" id="KW-0732">Signal</keyword>